<name>A0A9Q5N7N4_SANBA</name>
<feature type="region of interest" description="Disordered" evidence="2">
    <location>
        <begin position="174"/>
        <end position="196"/>
    </location>
</feature>
<feature type="compositionally biased region" description="Basic and acidic residues" evidence="2">
    <location>
        <begin position="1"/>
        <end position="34"/>
    </location>
</feature>
<dbReference type="Proteomes" id="UP000757232">
    <property type="component" value="Unassembled WGS sequence"/>
</dbReference>
<feature type="region of interest" description="Disordered" evidence="2">
    <location>
        <begin position="1"/>
        <end position="38"/>
    </location>
</feature>
<feature type="compositionally biased region" description="Acidic residues" evidence="2">
    <location>
        <begin position="571"/>
        <end position="585"/>
    </location>
</feature>
<dbReference type="AlphaFoldDB" id="A0A9Q5N7N4"/>
<protein>
    <submittedName>
        <fullName evidence="3">Uncharacterized protein</fullName>
    </submittedName>
</protein>
<feature type="compositionally biased region" description="Basic and acidic residues" evidence="2">
    <location>
        <begin position="634"/>
        <end position="649"/>
    </location>
</feature>
<dbReference type="OrthoDB" id="2505754at2759"/>
<feature type="compositionally biased region" description="Low complexity" evidence="2">
    <location>
        <begin position="613"/>
        <end position="624"/>
    </location>
</feature>
<keyword evidence="4" id="KW-1185">Reference proteome</keyword>
<feature type="compositionally biased region" description="Basic and acidic residues" evidence="2">
    <location>
        <begin position="594"/>
        <end position="605"/>
    </location>
</feature>
<evidence type="ECO:0000313" key="3">
    <source>
        <dbReference type="EMBL" id="OCB89972.1"/>
    </source>
</evidence>
<feature type="region of interest" description="Disordered" evidence="2">
    <location>
        <begin position="402"/>
        <end position="657"/>
    </location>
</feature>
<comment type="caution">
    <text evidence="3">The sequence shown here is derived from an EMBL/GenBank/DDBJ whole genome shotgun (WGS) entry which is preliminary data.</text>
</comment>
<evidence type="ECO:0000256" key="2">
    <source>
        <dbReference type="SAM" id="MobiDB-lite"/>
    </source>
</evidence>
<feature type="compositionally biased region" description="Low complexity" evidence="2">
    <location>
        <begin position="457"/>
        <end position="467"/>
    </location>
</feature>
<keyword evidence="1" id="KW-0175">Coiled coil</keyword>
<reference evidence="3" key="1">
    <citation type="submission" date="2016-06" db="EMBL/GenBank/DDBJ databases">
        <title>Draft Genome sequence of the fungus Inonotus baumii.</title>
        <authorList>
            <person name="Zhu H."/>
            <person name="Lin W."/>
        </authorList>
    </citation>
    <scope>NUCLEOTIDE SEQUENCE</scope>
    <source>
        <strain evidence="3">821</strain>
    </source>
</reference>
<feature type="region of interest" description="Disordered" evidence="2">
    <location>
        <begin position="241"/>
        <end position="297"/>
    </location>
</feature>
<accession>A0A9Q5N7N4</accession>
<evidence type="ECO:0000256" key="1">
    <source>
        <dbReference type="SAM" id="Coils"/>
    </source>
</evidence>
<feature type="coiled-coil region" evidence="1">
    <location>
        <begin position="350"/>
        <end position="384"/>
    </location>
</feature>
<organism evidence="3 4">
    <name type="scientific">Sanghuangporus baumii</name>
    <name type="common">Phellinus baumii</name>
    <dbReference type="NCBI Taxonomy" id="108892"/>
    <lineage>
        <taxon>Eukaryota</taxon>
        <taxon>Fungi</taxon>
        <taxon>Dikarya</taxon>
        <taxon>Basidiomycota</taxon>
        <taxon>Agaricomycotina</taxon>
        <taxon>Agaricomycetes</taxon>
        <taxon>Hymenochaetales</taxon>
        <taxon>Hymenochaetaceae</taxon>
        <taxon>Sanghuangporus</taxon>
    </lineage>
</organism>
<dbReference type="EMBL" id="LNZH02000144">
    <property type="protein sequence ID" value="OCB89972.1"/>
    <property type="molecule type" value="Genomic_DNA"/>
</dbReference>
<gene>
    <name evidence="3" type="ORF">A7U60_g2827</name>
</gene>
<sequence>MSDPHVEARTDHDHDHDHDHDDLDLARRMHERQNRPASIDMALNLERELDDEHDFGDGHGRHSSTSIEASLFSGQEFANMDSEDNLTNNDKRVSLDPQVLQRIVTNLRSELSRVQSERDALAEALAGAPTRERELREALDLLTEKSAKSEEELERLRRKSQDDEDAIQMLRTKLEESSAKSEEELERLRRKSQDDEDAIQMLRTKLEESRRALMRLQTESKRMSQMSHMSVDISRANSLFGGAPSSSKRASFTPLTGSGASQRMQNHRRISSISEPSFAFDTPEPSSPPGSGQAVSWPVDADTKKARRSSAFFGGMPVNMNVNLARSTTPSPPTHQRQLVAENGFNSEEIEALRKERDATRAELAGAKQELAEAQEAREASEQCVAALRSFISAQAESAIDASGNAGSNTSGILKLPPLPTEKDVDESAAAFAPSKKAAKPTMGAGWSFGKLFRAESSGSTSSDGASNAKQAGPANTPDTPTGVISTHPGNSSHSPSPSTATPGGAFSRTFGGFFSGRAPSITSIGSVSPNSSSNPNSNANNTVVKTKPALPPRPPTAHGQQEPTLNGLGSDEEDANDADAEDSIDSTGPVSPHDNDNDAERVSRVSEIWIRNASEASSANSEAGVGVNGMERVSLDSVKEREKERESGQLEGAPAA</sequence>
<feature type="compositionally biased region" description="Polar residues" evidence="2">
    <location>
        <begin position="244"/>
        <end position="264"/>
    </location>
</feature>
<feature type="compositionally biased region" description="Low complexity" evidence="2">
    <location>
        <begin position="486"/>
        <end position="544"/>
    </location>
</feature>
<evidence type="ECO:0000313" key="4">
    <source>
        <dbReference type="Proteomes" id="UP000757232"/>
    </source>
</evidence>
<proteinExistence type="predicted"/>